<dbReference type="InterPro" id="IPR032466">
    <property type="entry name" value="Metal_Hydrolase"/>
</dbReference>
<dbReference type="SUPFAM" id="SSF51556">
    <property type="entry name" value="Metallo-dependent hydrolases"/>
    <property type="match status" value="1"/>
</dbReference>
<protein>
    <recommendedName>
        <fullName evidence="5 7">Uronate isomerase</fullName>
        <ecNumber evidence="4 7">5.3.1.12</ecNumber>
    </recommendedName>
    <alternativeName>
        <fullName evidence="7">Glucuronate isomerase</fullName>
    </alternativeName>
    <alternativeName>
        <fullName evidence="7">Uronic isomerase</fullName>
    </alternativeName>
</protein>
<comment type="catalytic activity">
    <reaction evidence="7">
        <text>aldehydo-D-galacturonate = keto-D-tagaturonate</text>
        <dbReference type="Rhea" id="RHEA:27702"/>
        <dbReference type="ChEBI" id="CHEBI:12952"/>
        <dbReference type="ChEBI" id="CHEBI:17886"/>
    </reaction>
</comment>
<dbReference type="RefSeq" id="WP_153738718.1">
    <property type="nucleotide sequence ID" value="NZ_WJNG01000027.1"/>
</dbReference>
<dbReference type="InterPro" id="IPR003766">
    <property type="entry name" value="Uronate_isomerase"/>
</dbReference>
<dbReference type="HAMAP" id="MF_00675">
    <property type="entry name" value="UxaC"/>
    <property type="match status" value="1"/>
</dbReference>
<evidence type="ECO:0000256" key="3">
    <source>
        <dbReference type="ARBA" id="ARBA00008397"/>
    </source>
</evidence>
<comment type="catalytic activity">
    <reaction evidence="1 7">
        <text>D-glucuronate = D-fructuronate</text>
        <dbReference type="Rhea" id="RHEA:13049"/>
        <dbReference type="ChEBI" id="CHEBI:58720"/>
        <dbReference type="ChEBI" id="CHEBI:59863"/>
        <dbReference type="EC" id="5.3.1.12"/>
    </reaction>
</comment>
<proteinExistence type="inferred from homology"/>
<dbReference type="EMBL" id="WJNG01000027">
    <property type="protein sequence ID" value="MRH45123.1"/>
    <property type="molecule type" value="Genomic_DNA"/>
</dbReference>
<dbReference type="Gene3D" id="1.10.2020.10">
    <property type="entry name" value="uronate isomerase, domain 2, chain A"/>
    <property type="match status" value="1"/>
</dbReference>
<dbReference type="GO" id="GO:0042840">
    <property type="term" value="P:D-glucuronate catabolic process"/>
    <property type="evidence" value="ECO:0007669"/>
    <property type="project" value="TreeGrafter"/>
</dbReference>
<organism evidence="8 9">
    <name type="scientific">Aquibacillus halophilus</name>
    <dbReference type="NCBI Taxonomy" id="930132"/>
    <lineage>
        <taxon>Bacteria</taxon>
        <taxon>Bacillati</taxon>
        <taxon>Bacillota</taxon>
        <taxon>Bacilli</taxon>
        <taxon>Bacillales</taxon>
        <taxon>Bacillaceae</taxon>
        <taxon>Aquibacillus</taxon>
    </lineage>
</organism>
<dbReference type="GO" id="GO:0008880">
    <property type="term" value="F:glucuronate isomerase activity"/>
    <property type="evidence" value="ECO:0007669"/>
    <property type="project" value="UniProtKB-UniRule"/>
</dbReference>
<dbReference type="NCBIfam" id="NF002794">
    <property type="entry name" value="PRK02925.1"/>
    <property type="match status" value="1"/>
</dbReference>
<dbReference type="PANTHER" id="PTHR30068">
    <property type="entry name" value="URONATE ISOMERASE"/>
    <property type="match status" value="1"/>
</dbReference>
<keyword evidence="6 7" id="KW-0413">Isomerase</keyword>
<evidence type="ECO:0000313" key="9">
    <source>
        <dbReference type="Proteomes" id="UP000799092"/>
    </source>
</evidence>
<accession>A0A6A8DHH0</accession>
<evidence type="ECO:0000256" key="6">
    <source>
        <dbReference type="ARBA" id="ARBA00023235"/>
    </source>
</evidence>
<gene>
    <name evidence="7 8" type="primary">uxaC</name>
    <name evidence="8" type="ORF">GH741_21075</name>
</gene>
<dbReference type="Pfam" id="PF02614">
    <property type="entry name" value="UxaC"/>
    <property type="match status" value="1"/>
</dbReference>
<evidence type="ECO:0000256" key="7">
    <source>
        <dbReference type="HAMAP-Rule" id="MF_00675"/>
    </source>
</evidence>
<evidence type="ECO:0000256" key="2">
    <source>
        <dbReference type="ARBA" id="ARBA00004892"/>
    </source>
</evidence>
<name>A0A6A8DHH0_9BACI</name>
<dbReference type="UniPathway" id="UPA00246"/>
<evidence type="ECO:0000256" key="4">
    <source>
        <dbReference type="ARBA" id="ARBA00012546"/>
    </source>
</evidence>
<evidence type="ECO:0000256" key="1">
    <source>
        <dbReference type="ARBA" id="ARBA00001165"/>
    </source>
</evidence>
<comment type="caution">
    <text evidence="8">The sequence shown here is derived from an EMBL/GenBank/DDBJ whole genome shotgun (WGS) entry which is preliminary data.</text>
</comment>
<comment type="pathway">
    <text evidence="2 7">Carbohydrate metabolism; pentose and glucuronate interconversion.</text>
</comment>
<reference evidence="8" key="1">
    <citation type="submission" date="2019-11" db="EMBL/GenBank/DDBJ databases">
        <authorList>
            <person name="Li J."/>
        </authorList>
    </citation>
    <scope>NUCLEOTIDE SEQUENCE</scope>
    <source>
        <strain evidence="8">B6B</strain>
    </source>
</reference>
<dbReference type="Proteomes" id="UP000799092">
    <property type="component" value="Unassembled WGS sequence"/>
</dbReference>
<evidence type="ECO:0000313" key="8">
    <source>
        <dbReference type="EMBL" id="MRH45123.1"/>
    </source>
</evidence>
<keyword evidence="9" id="KW-1185">Reference proteome</keyword>
<sequence length="465" mass="53853">MKTFITEDFLLYSETAKELYHNVAKKMPIIDYHNHLNQEEILQNKNYNNISEIWLAGDHYKWRAMRANGIAEDYITGDKSDYEKFLAWAKTVPNTMGNPLYHWTHLELLRYFGIDEILNEETAPAIWEEANRKLATPELSVRSILEKDKVVFVGTTDDPTDDLQYHIQLRDEEFATKVSPSFRPDKGLNIEKDDFLDWVKKLAEAANTSIDNYDTFLDALAQRVDYFDQQGCRSSDHGINVMFYQEGTKNEVASIFQKRLNGEELSEKEIDQFRTYTLVSLGELYADKGWVMQLHMNPLRNNNTRMFNKVGPDSGFDSIGDRLLAEPLSNFLDALEVKDKLPKTVLYSLNSRDNNVLAAMAGNYQNDEIPGKVQFGTAWWFNDHIDGMEDQLKTLANTGLISNFIGMLTDSRSFLSFSRHEYFRRILCNLIGTWVEEGKVPNDKELLETYVKNICYSNAERYFTI</sequence>
<evidence type="ECO:0000256" key="5">
    <source>
        <dbReference type="ARBA" id="ARBA00020555"/>
    </source>
</evidence>
<dbReference type="EC" id="5.3.1.12" evidence="4 7"/>
<comment type="similarity">
    <text evidence="3 7">Belongs to the metallo-dependent hydrolases superfamily. Uronate isomerase family.</text>
</comment>
<dbReference type="PANTHER" id="PTHR30068:SF4">
    <property type="entry name" value="URONATE ISOMERASE"/>
    <property type="match status" value="1"/>
</dbReference>
<dbReference type="GO" id="GO:0019698">
    <property type="term" value="P:D-galacturonate catabolic process"/>
    <property type="evidence" value="ECO:0007669"/>
    <property type="project" value="TreeGrafter"/>
</dbReference>
<dbReference type="Gene3D" id="3.20.20.140">
    <property type="entry name" value="Metal-dependent hydrolases"/>
    <property type="match status" value="1"/>
</dbReference>
<dbReference type="AlphaFoldDB" id="A0A6A8DHH0"/>
<dbReference type="OrthoDB" id="9766564at2"/>